<dbReference type="RefSeq" id="WP_307393477.1">
    <property type="nucleotide sequence ID" value="NZ_BAAADK010000032.1"/>
</dbReference>
<keyword evidence="5" id="KW-1185">Reference proteome</keyword>
<evidence type="ECO:0000256" key="2">
    <source>
        <dbReference type="ARBA" id="ARBA00023136"/>
    </source>
</evidence>
<reference evidence="4 5" key="1">
    <citation type="submission" date="2023-07" db="EMBL/GenBank/DDBJ databases">
        <title>Genomic Encyclopedia of Type Strains, Phase IV (KMG-IV): sequencing the most valuable type-strain genomes for metagenomic binning, comparative biology and taxonomic classification.</title>
        <authorList>
            <person name="Goeker M."/>
        </authorList>
    </citation>
    <scope>NUCLEOTIDE SEQUENCE [LARGE SCALE GENOMIC DNA]</scope>
    <source>
        <strain evidence="4 5">DSM 12751</strain>
    </source>
</reference>
<dbReference type="InterPro" id="IPR001466">
    <property type="entry name" value="Beta-lactam-related"/>
</dbReference>
<name>A0ABT9VXX5_9BACI</name>
<dbReference type="Gene3D" id="3.40.710.10">
    <property type="entry name" value="DD-peptidase/beta-lactamase superfamily"/>
    <property type="match status" value="1"/>
</dbReference>
<evidence type="ECO:0000313" key="5">
    <source>
        <dbReference type="Proteomes" id="UP001235840"/>
    </source>
</evidence>
<dbReference type="EMBL" id="JAUSTY010000006">
    <property type="protein sequence ID" value="MDQ0165848.1"/>
    <property type="molecule type" value="Genomic_DNA"/>
</dbReference>
<dbReference type="InterPro" id="IPR050491">
    <property type="entry name" value="AmpC-like"/>
</dbReference>
<comment type="caution">
    <text evidence="4">The sequence shown here is derived from an EMBL/GenBank/DDBJ whole genome shotgun (WGS) entry which is preliminary data.</text>
</comment>
<dbReference type="Proteomes" id="UP001235840">
    <property type="component" value="Unassembled WGS sequence"/>
</dbReference>
<sequence>MDQKAVIENNVLEAREKVDFSGVVIAKEKGEVLFEAGFGYANRAEETSNELRTRFGIASGCKLFTAISICQLVDAGKLSFDTKLKDCLDVSFPAFDPNVTVHQLLTHSSGVPDYFDEEVMDDFEDLWKQQPMYLLRELKDFLPLFQNEEMKGKPGEEFSYNNSGYILLGLIIEQQTGVSFTDYVEKNVFEPSGMENSGYFSMDRLPRHTALGYIDEEDGTWRTNTYALPVKGGSDGGAYVTAPDMILLWEALLEHKLLSKKMTETLLQPHIVADEEEGEYYGYGVWIEKRDNDIAKYHVMGYDPGVCFHSAFYPQTGLKVVVASNKGEGAYTVNNAIEEALFGD</sequence>
<protein>
    <submittedName>
        <fullName evidence="4">CubicO group peptidase (Beta-lactamase class C family)</fullName>
    </submittedName>
</protein>
<accession>A0ABT9VXX5</accession>
<evidence type="ECO:0000259" key="3">
    <source>
        <dbReference type="Pfam" id="PF00144"/>
    </source>
</evidence>
<gene>
    <name evidence="4" type="ORF">J2S11_001749</name>
</gene>
<dbReference type="InterPro" id="IPR012338">
    <property type="entry name" value="Beta-lactam/transpept-like"/>
</dbReference>
<organism evidence="4 5">
    <name type="scientific">Caldalkalibacillus horti</name>
    <dbReference type="NCBI Taxonomy" id="77523"/>
    <lineage>
        <taxon>Bacteria</taxon>
        <taxon>Bacillati</taxon>
        <taxon>Bacillota</taxon>
        <taxon>Bacilli</taxon>
        <taxon>Bacillales</taxon>
        <taxon>Bacillaceae</taxon>
        <taxon>Caldalkalibacillus</taxon>
    </lineage>
</organism>
<proteinExistence type="predicted"/>
<evidence type="ECO:0000256" key="1">
    <source>
        <dbReference type="ARBA" id="ARBA00004370"/>
    </source>
</evidence>
<dbReference type="PANTHER" id="PTHR46825">
    <property type="entry name" value="D-ALANYL-D-ALANINE-CARBOXYPEPTIDASE/ENDOPEPTIDASE AMPH"/>
    <property type="match status" value="1"/>
</dbReference>
<dbReference type="Pfam" id="PF00144">
    <property type="entry name" value="Beta-lactamase"/>
    <property type="match status" value="1"/>
</dbReference>
<dbReference type="PANTHER" id="PTHR46825:SF11">
    <property type="entry name" value="PENICILLIN-BINDING PROTEIN 4"/>
    <property type="match status" value="1"/>
</dbReference>
<feature type="domain" description="Beta-lactamase-related" evidence="3">
    <location>
        <begin position="20"/>
        <end position="330"/>
    </location>
</feature>
<dbReference type="SUPFAM" id="SSF56601">
    <property type="entry name" value="beta-lactamase/transpeptidase-like"/>
    <property type="match status" value="1"/>
</dbReference>
<comment type="subcellular location">
    <subcellularLocation>
        <location evidence="1">Membrane</location>
    </subcellularLocation>
</comment>
<keyword evidence="2" id="KW-0472">Membrane</keyword>
<evidence type="ECO:0000313" key="4">
    <source>
        <dbReference type="EMBL" id="MDQ0165848.1"/>
    </source>
</evidence>